<dbReference type="Gene3D" id="2.60.120.600">
    <property type="entry name" value="Domain of unknown function DUF1214, C-terminal domain"/>
    <property type="match status" value="1"/>
</dbReference>
<dbReference type="InterPro" id="IPR037050">
    <property type="entry name" value="DUF1254_sf"/>
</dbReference>
<proteinExistence type="predicted"/>
<dbReference type="InterPro" id="IPR010621">
    <property type="entry name" value="DUF1214"/>
</dbReference>
<evidence type="ECO:0000313" key="3">
    <source>
        <dbReference type="EMBL" id="MFC5179652.1"/>
    </source>
</evidence>
<protein>
    <submittedName>
        <fullName evidence="3">DUF1254 domain-containing protein</fullName>
    </submittedName>
</protein>
<dbReference type="Pfam" id="PF06742">
    <property type="entry name" value="DUF1214"/>
    <property type="match status" value="1"/>
</dbReference>
<gene>
    <name evidence="3" type="ORF">ACFPGP_23470</name>
</gene>
<keyword evidence="4" id="KW-1185">Reference proteome</keyword>
<name>A0ABW0BR12_9ACTN</name>
<comment type="caution">
    <text evidence="3">The sequence shown here is derived from an EMBL/GenBank/DDBJ whole genome shotgun (WGS) entry which is preliminary data.</text>
</comment>
<dbReference type="PANTHER" id="PTHR36509">
    <property type="entry name" value="BLL3101 PROTEIN"/>
    <property type="match status" value="1"/>
</dbReference>
<evidence type="ECO:0000259" key="2">
    <source>
        <dbReference type="Pfam" id="PF06863"/>
    </source>
</evidence>
<evidence type="ECO:0000259" key="1">
    <source>
        <dbReference type="Pfam" id="PF06742"/>
    </source>
</evidence>
<accession>A0ABW0BR12</accession>
<dbReference type="Proteomes" id="UP001596087">
    <property type="component" value="Unassembled WGS sequence"/>
</dbReference>
<feature type="domain" description="DUF1254" evidence="2">
    <location>
        <begin position="47"/>
        <end position="175"/>
    </location>
</feature>
<sequence>MSTLHSDVRTLSREAYTFLYPLVTMEMTRRRMTNHPRVEGQAYGPANRFHHARTFPPADFRAVVRPNFDTLYSSGWLDLTRGPVVIEVPDSDDRYFMVPMLDMWTDVFASPGKRTTGTGPQRYVVTAPGFEGPLPQDATHVAAPTPYVWVIGRTQTDGPADYEAVGRFQDGWSVTELGEPVGDAVDPGVDTETEPLRLVNGLSAVDYFSLAAQLLRVVPTHHSDHDQLSRMALLGLVPGEDFDASRFEGADLAELEAGAVDARQTLQSSLGAIGRAVNGWVVPADTMGVYGNYYLKRALVTLVGLGANPAEDAVYPVLLADADGQPVTGDAAYVIHFEADQLPPVAAFWSITMYDAEGFQAANELDRFAIGDRDALTFNADGSLDIYVQHAHPGPDRAANWLPAPTGPLGITMRLYAPAAEVLTGAWNPPPARRIGLGDTP</sequence>
<dbReference type="SUPFAM" id="SSF160935">
    <property type="entry name" value="VPA0735-like"/>
    <property type="match status" value="1"/>
</dbReference>
<evidence type="ECO:0000313" key="4">
    <source>
        <dbReference type="Proteomes" id="UP001596087"/>
    </source>
</evidence>
<dbReference type="Gene3D" id="2.60.40.1610">
    <property type="entry name" value="Domain of unknown function DUF1254"/>
    <property type="match status" value="1"/>
</dbReference>
<feature type="domain" description="DUF1214" evidence="1">
    <location>
        <begin position="313"/>
        <end position="419"/>
    </location>
</feature>
<dbReference type="InterPro" id="IPR010679">
    <property type="entry name" value="DUF1254"/>
</dbReference>
<dbReference type="InterPro" id="IPR037049">
    <property type="entry name" value="DUF1214_C_sf"/>
</dbReference>
<dbReference type="EMBL" id="JBHSKD010000030">
    <property type="protein sequence ID" value="MFC5179652.1"/>
    <property type="molecule type" value="Genomic_DNA"/>
</dbReference>
<dbReference type="PANTHER" id="PTHR36509:SF2">
    <property type="entry name" value="BLL3101 PROTEIN"/>
    <property type="match status" value="1"/>
</dbReference>
<organism evidence="3 4">
    <name type="scientific">Nocardioides taihuensis</name>
    <dbReference type="NCBI Taxonomy" id="1835606"/>
    <lineage>
        <taxon>Bacteria</taxon>
        <taxon>Bacillati</taxon>
        <taxon>Actinomycetota</taxon>
        <taxon>Actinomycetes</taxon>
        <taxon>Propionibacteriales</taxon>
        <taxon>Nocardioidaceae</taxon>
        <taxon>Nocardioides</taxon>
    </lineage>
</organism>
<reference evidence="4" key="1">
    <citation type="journal article" date="2019" name="Int. J. Syst. Evol. Microbiol.">
        <title>The Global Catalogue of Microorganisms (GCM) 10K type strain sequencing project: providing services to taxonomists for standard genome sequencing and annotation.</title>
        <authorList>
            <consortium name="The Broad Institute Genomics Platform"/>
            <consortium name="The Broad Institute Genome Sequencing Center for Infectious Disease"/>
            <person name="Wu L."/>
            <person name="Ma J."/>
        </authorList>
    </citation>
    <scope>NUCLEOTIDE SEQUENCE [LARGE SCALE GENOMIC DNA]</scope>
    <source>
        <strain evidence="4">DFY41</strain>
    </source>
</reference>
<dbReference type="Pfam" id="PF06863">
    <property type="entry name" value="DUF1254"/>
    <property type="match status" value="1"/>
</dbReference>
<dbReference type="RefSeq" id="WP_378593978.1">
    <property type="nucleotide sequence ID" value="NZ_JBHSKD010000030.1"/>
</dbReference>